<dbReference type="Proteomes" id="UP000243081">
    <property type="component" value="Unassembled WGS sequence"/>
</dbReference>
<feature type="compositionally biased region" description="Polar residues" evidence="1">
    <location>
        <begin position="285"/>
        <end position="294"/>
    </location>
</feature>
<feature type="compositionally biased region" description="Basic and acidic residues" evidence="1">
    <location>
        <begin position="783"/>
        <end position="799"/>
    </location>
</feature>
<feature type="compositionally biased region" description="Basic and acidic residues" evidence="1">
    <location>
        <begin position="441"/>
        <end position="454"/>
    </location>
</feature>
<feature type="compositionally biased region" description="Polar residues" evidence="1">
    <location>
        <begin position="418"/>
        <end position="430"/>
    </location>
</feature>
<feature type="compositionally biased region" description="Basic and acidic residues" evidence="1">
    <location>
        <begin position="926"/>
        <end position="937"/>
    </location>
</feature>
<proteinExistence type="predicted"/>
<feature type="region of interest" description="Disordered" evidence="1">
    <location>
        <begin position="1"/>
        <end position="1234"/>
    </location>
</feature>
<evidence type="ECO:0000313" key="3">
    <source>
        <dbReference type="Proteomes" id="UP000243081"/>
    </source>
</evidence>
<feature type="compositionally biased region" description="Low complexity" evidence="1">
    <location>
        <begin position="910"/>
        <end position="925"/>
    </location>
</feature>
<feature type="compositionally biased region" description="Basic and acidic residues" evidence="1">
    <location>
        <begin position="1147"/>
        <end position="1171"/>
    </location>
</feature>
<feature type="compositionally biased region" description="Polar residues" evidence="1">
    <location>
        <begin position="842"/>
        <end position="863"/>
    </location>
</feature>
<feature type="compositionally biased region" description="Polar residues" evidence="1">
    <location>
        <begin position="302"/>
        <end position="316"/>
    </location>
</feature>
<feature type="compositionally biased region" description="Pro residues" evidence="1">
    <location>
        <begin position="12"/>
        <end position="27"/>
    </location>
</feature>
<dbReference type="AlphaFoldDB" id="A0A179I8D3"/>
<feature type="compositionally biased region" description="Polar residues" evidence="1">
    <location>
        <begin position="877"/>
        <end position="894"/>
    </location>
</feature>
<name>A0A179I8D3_CORDF</name>
<dbReference type="EMBL" id="LUKN01003012">
    <property type="protein sequence ID" value="OAQ98161.1"/>
    <property type="molecule type" value="Genomic_DNA"/>
</dbReference>
<evidence type="ECO:0000313" key="2">
    <source>
        <dbReference type="EMBL" id="OAQ98161.1"/>
    </source>
</evidence>
<feature type="compositionally biased region" description="Basic and acidic residues" evidence="1">
    <location>
        <begin position="466"/>
        <end position="486"/>
    </location>
</feature>
<feature type="compositionally biased region" description="Polar residues" evidence="1">
    <location>
        <begin position="1023"/>
        <end position="1036"/>
    </location>
</feature>
<feature type="compositionally biased region" description="Polar residues" evidence="1">
    <location>
        <begin position="550"/>
        <end position="584"/>
    </location>
</feature>
<evidence type="ECO:0000256" key="1">
    <source>
        <dbReference type="SAM" id="MobiDB-lite"/>
    </source>
</evidence>
<keyword evidence="3" id="KW-1185">Reference proteome</keyword>
<feature type="compositionally biased region" description="Basic and acidic residues" evidence="1">
    <location>
        <begin position="391"/>
        <end position="406"/>
    </location>
</feature>
<accession>A0A179I8D3</accession>
<comment type="caution">
    <text evidence="2">The sequence shown here is derived from an EMBL/GenBank/DDBJ whole genome shotgun (WGS) entry which is preliminary data.</text>
</comment>
<feature type="compositionally biased region" description="Polar residues" evidence="1">
    <location>
        <begin position="122"/>
        <end position="133"/>
    </location>
</feature>
<dbReference type="OMA" id="DETMTPR"/>
<gene>
    <name evidence="2" type="ORF">LLEC1_03586</name>
</gene>
<sequence>MMERTFRSPSPGRSPAPVPRDAPPVPGVPNTDNYKASSRPTSSSRKGGASLQTQNFRTASEKMRDGQKGSWFGAATARDLHTVRRTSSELQLSSVRAPSEPRPGSVSPSINFSYPRARLRSPTGSLRSLQLEDQTLVYDPNSRRMVPKVQLEAQSQAIHEDDYDQVGERPHIKKQPKQPKQPKELKQPRLSRAGSHLSRGTVGRTKAPALEAGEAEPELASNTVPEPDLGQSIRTEIGTVLLTTKSKKKKKEGQLASSRGPDSSAANTNGNFVSAETIVGLPSATPESRSSPPSQVAKAVKSLNNTNGATPSPNTKSKVKVVASREPSESPARSARFAASTDQLVVRHEPPPRSLSPRKSALKHTSPTRAVSPYDDGSDASGLPGSLAPSDDARKKSFRVSWDDRNTVVVSEPVGQHTVEQAASSGPQTKKSWHSIVGKGSKKEAISVEKEETMSPRPVLPNFGSVREKKSKEQEERPLVRPEHVVQVENPAAAGSALTTSPAEPNASKQREPSSAAAPVVQKEEQASSSEDGLMEDTSDEDRDFEPDTAHTSVNGAAAKSSGTSENEVPETSISHASPRQSQTEQHEKTAPVHANDYDSSSGSEELEMIDAHTHGASLQMDDIKEEEEEGDMYSDAYEEITEPDGDGFLSLDAVLESPAGSPKAKSASDKPVVEEKEPEAAETSNESTPPDDWENAKAYWKSLTSAKRRQLEQEAMEEGEDEHEDQPAVTKFDKRKSLEADTQTTTPTKDRSYQIAPGTIQPYDSTPESSPIKANGSGMRKSMRDSQHIEAPKSDSRRLGSSLRKSMRLERPVSAGAEPNSQSFVGISTSSSAPRMKQSLRHNSIDLSSSEVRPSLKANNRPASYHAVADPVASMRHSQSLPANGSPSATSATRGPAMRTSLRRHGSDSSESSFTRTRTGSSGTHEFRKSMRDGMRDPSFTSDSMRPLSPPTMGARRDSVSSLPSGPSFGAGRMRQSLRGESADPPTRRRMPGFGKSTSSKSKKAKNGSRFGDSSDEDERATNINSFKSRFADSSSENDEPQTKSKGKGLPNSLRAKPNARATSGAIDLPFARGGRESPVLENSVLTQPKRIQAVGNSLHRPGAGRGPLVSLPQTDDNDESFRPRHTRRGSFISLLRRKKNPSSKITRELKESGARQDTDLERSPEELDALRNTSLHKRGPSWPLPEPEVTGLGTDQHSPERPSTAGGVIASTSSNKSKFMRRRSASQGMVPADTADMDEDLIADAVPQKKKKFGALRKMFGLQD</sequence>
<feature type="compositionally biased region" description="Acidic residues" evidence="1">
    <location>
        <begin position="533"/>
        <end position="547"/>
    </location>
</feature>
<feature type="compositionally biased region" description="Polar residues" evidence="1">
    <location>
        <begin position="30"/>
        <end position="58"/>
    </location>
</feature>
<feature type="compositionally biased region" description="Basic and acidic residues" evidence="1">
    <location>
        <begin position="667"/>
        <end position="680"/>
    </location>
</feature>
<organism evidence="2 3">
    <name type="scientific">Cordyceps confragosa</name>
    <name type="common">Lecanicillium lecanii</name>
    <dbReference type="NCBI Taxonomy" id="2714763"/>
    <lineage>
        <taxon>Eukaryota</taxon>
        <taxon>Fungi</taxon>
        <taxon>Dikarya</taxon>
        <taxon>Ascomycota</taxon>
        <taxon>Pezizomycotina</taxon>
        <taxon>Sordariomycetes</taxon>
        <taxon>Hypocreomycetidae</taxon>
        <taxon>Hypocreales</taxon>
        <taxon>Cordycipitaceae</taxon>
        <taxon>Akanthomyces</taxon>
    </lineage>
</organism>
<feature type="compositionally biased region" description="Polar residues" evidence="1">
    <location>
        <begin position="255"/>
        <end position="274"/>
    </location>
</feature>
<protein>
    <submittedName>
        <fullName evidence="2">Uncharacterized protein</fullName>
    </submittedName>
</protein>
<feature type="compositionally biased region" description="Acidic residues" evidence="1">
    <location>
        <begin position="624"/>
        <end position="646"/>
    </location>
</feature>
<reference evidence="2 3" key="1">
    <citation type="submission" date="2016-03" db="EMBL/GenBank/DDBJ databases">
        <title>Fine-scale spatial genetic structure of a fungal parasite of coffee scale insects.</title>
        <authorList>
            <person name="Jackson D."/>
            <person name="Zemenick K.A."/>
            <person name="Malloure B."/>
            <person name="Quandt C.A."/>
            <person name="James T.Y."/>
        </authorList>
    </citation>
    <scope>NUCLEOTIDE SEQUENCE [LARGE SCALE GENOMIC DNA]</scope>
    <source>
        <strain evidence="2 3">UM487</strain>
    </source>
</reference>
<dbReference type="OrthoDB" id="5423926at2759"/>
<feature type="compositionally biased region" description="Acidic residues" evidence="1">
    <location>
        <begin position="715"/>
        <end position="725"/>
    </location>
</feature>
<feature type="compositionally biased region" description="Polar residues" evidence="1">
    <location>
        <begin position="820"/>
        <end position="834"/>
    </location>
</feature>